<evidence type="ECO:0000256" key="4">
    <source>
        <dbReference type="ARBA" id="ARBA00022679"/>
    </source>
</evidence>
<feature type="binding site" evidence="6">
    <location>
        <position position="157"/>
    </location>
    <ligand>
        <name>dimethylallyl phosphate</name>
        <dbReference type="ChEBI" id="CHEBI:88052"/>
    </ligand>
</feature>
<keyword evidence="11" id="KW-1185">Reference proteome</keyword>
<evidence type="ECO:0000313" key="11">
    <source>
        <dbReference type="Proteomes" id="UP000547976"/>
    </source>
</evidence>
<dbReference type="AlphaFoldDB" id="A0A8H5V656"/>
<feature type="coiled-coil region" evidence="7">
    <location>
        <begin position="512"/>
        <end position="588"/>
    </location>
</feature>
<evidence type="ECO:0000256" key="7">
    <source>
        <dbReference type="SAM" id="Coils"/>
    </source>
</evidence>
<comment type="similarity">
    <text evidence="5 6">Belongs to the UbiX/PAD1 family.</text>
</comment>
<evidence type="ECO:0000256" key="8">
    <source>
        <dbReference type="SAM" id="MobiDB-lite"/>
    </source>
</evidence>
<accession>A0A8H5V656</accession>
<dbReference type="InterPro" id="IPR036551">
    <property type="entry name" value="Flavin_trans-like"/>
</dbReference>
<dbReference type="EC" id="2.5.1.129" evidence="6"/>
<organism evidence="10 11">
    <name type="scientific">Gibberella subglutinans</name>
    <name type="common">Fusarium subglutinans</name>
    <dbReference type="NCBI Taxonomy" id="42677"/>
    <lineage>
        <taxon>Eukaryota</taxon>
        <taxon>Fungi</taxon>
        <taxon>Dikarya</taxon>
        <taxon>Ascomycota</taxon>
        <taxon>Pezizomycotina</taxon>
        <taxon>Sordariomycetes</taxon>
        <taxon>Hypocreomycetidae</taxon>
        <taxon>Hypocreales</taxon>
        <taxon>Nectriaceae</taxon>
        <taxon>Fusarium</taxon>
        <taxon>Fusarium fujikuroi species complex</taxon>
    </lineage>
</organism>
<feature type="domain" description="Flavoprotein" evidence="9">
    <location>
        <begin position="7"/>
        <end position="177"/>
    </location>
</feature>
<evidence type="ECO:0000313" key="10">
    <source>
        <dbReference type="EMBL" id="KAF5610205.1"/>
    </source>
</evidence>
<sequence length="691" mass="76882">MGEAPRKKIIVALTGATGAAIGIHVLSTLRRLNVETHLIISKWAAETIKYETDYTPASVRALADHVYNPNDLAAPIASGSCHVDGMIVVPCSVKTLAAINAGICDDLITRAADVCLKERRRLVLSLRETPLSEIHLRNMMEVTRAGAIIAPPVVGFYTRPSSVDDILNQMVGRLLDLFGLEAGNFERLHHDHPHPTEGTTIYQEKRSNLFLQRAEDQVGSLIEISLLDRPSSRPNDKHVQRPGEPSLQTVIKFRLVPIERMSSSTSPCLDVDETTPAVVEWEHDGVTHCFAKPDPKIDSIMLRIHLSELSATVELRFPMNLKGVEGISPVAVSIDPSSITSFDFAFASTAPEAVQEKFKRPVVCLKFETNKNIRLFVPTAAKEPLAPSRTQSGKVLDALRKLSATTSFGIYVDATKLSKAELQSISDAVKQTRLASFHDQPANTETKVIDLSPQDDAPPAYDETGSPPPAPPINERKRRRISSSDEARDELAQIWAELKARSERDRLVHQELSALRQENSSLRTDLDQLRQQVATFREDFGSLQRDVEQLQGQDKHSTDVLEGYDTRLVELRDDLEDLDAKVDSIQEHRDENGVAQSFLDRSDGIFLYTLRTQPKHALPYGLAKVDAPTDRSLHPRVSIPNNNDEQPRHNTYPLVRHDDRKRRLGALVMGDTISRSDFFEHYTHGTGAAQP</sequence>
<comment type="subunit">
    <text evidence="6">Oligomer.</text>
</comment>
<dbReference type="InterPro" id="IPR004507">
    <property type="entry name" value="UbiX-like"/>
</dbReference>
<dbReference type="HAMAP" id="MF_01984">
    <property type="entry name" value="ubiX_pad"/>
    <property type="match status" value="1"/>
</dbReference>
<keyword evidence="3 6" id="KW-0288">FMN</keyword>
<dbReference type="OrthoDB" id="3928699at2759"/>
<feature type="binding site" evidence="6">
    <location>
        <begin position="92"/>
        <end position="95"/>
    </location>
    <ligand>
        <name>FMN</name>
        <dbReference type="ChEBI" id="CHEBI:58210"/>
    </ligand>
</feature>
<dbReference type="NCBIfam" id="NF004685">
    <property type="entry name" value="PRK06029.1"/>
    <property type="match status" value="1"/>
</dbReference>
<dbReference type="Pfam" id="PF02441">
    <property type="entry name" value="Flavoprotein"/>
    <property type="match status" value="1"/>
</dbReference>
<keyword evidence="4 6" id="KW-0808">Transferase</keyword>
<gene>
    <name evidence="6" type="primary">PAD1</name>
    <name evidence="10" type="ORF">FSUBG_3438</name>
</gene>
<comment type="caution">
    <text evidence="10">The sequence shown here is derived from an EMBL/GenBank/DDBJ whole genome shotgun (WGS) entry which is preliminary data.</text>
</comment>
<dbReference type="GO" id="GO:0106141">
    <property type="term" value="F:flavin prenyltransferase activity"/>
    <property type="evidence" value="ECO:0007669"/>
    <property type="project" value="UniProtKB-EC"/>
</dbReference>
<dbReference type="Proteomes" id="UP000547976">
    <property type="component" value="Unassembled WGS sequence"/>
</dbReference>
<feature type="binding site" evidence="6">
    <location>
        <position position="41"/>
    </location>
    <ligand>
        <name>FMN</name>
        <dbReference type="ChEBI" id="CHEBI:58210"/>
    </ligand>
</feature>
<dbReference type="SUPFAM" id="SSF52507">
    <property type="entry name" value="Homo-oligomeric flavin-containing Cys decarboxylases, HFCD"/>
    <property type="match status" value="1"/>
</dbReference>
<evidence type="ECO:0000256" key="6">
    <source>
        <dbReference type="HAMAP-Rule" id="MF_03197"/>
    </source>
</evidence>
<protein>
    <recommendedName>
        <fullName evidence="6">Flavin prenyltransferase PAD1, mitochondrial</fullName>
        <ecNumber evidence="6">2.5.1.129</ecNumber>
    </recommendedName>
</protein>
<dbReference type="NCBIfam" id="TIGR00421">
    <property type="entry name" value="ubiX_pad"/>
    <property type="match status" value="1"/>
</dbReference>
<keyword evidence="2 6" id="KW-0285">Flavoprotein</keyword>
<comment type="catalytic activity">
    <reaction evidence="6">
        <text>dimethylallyl phosphate + FMNH2 = prenylated FMNH2 + phosphate</text>
        <dbReference type="Rhea" id="RHEA:37743"/>
        <dbReference type="ChEBI" id="CHEBI:43474"/>
        <dbReference type="ChEBI" id="CHEBI:57618"/>
        <dbReference type="ChEBI" id="CHEBI:87467"/>
        <dbReference type="ChEBI" id="CHEBI:88052"/>
        <dbReference type="EC" id="2.5.1.129"/>
    </reaction>
</comment>
<feature type="binding site" evidence="6">
    <location>
        <position position="127"/>
    </location>
    <ligand>
        <name>FMN</name>
        <dbReference type="ChEBI" id="CHEBI:58210"/>
    </ligand>
</feature>
<dbReference type="EMBL" id="JAAOAV010000029">
    <property type="protein sequence ID" value="KAF5610205.1"/>
    <property type="molecule type" value="Genomic_DNA"/>
</dbReference>
<dbReference type="FunFam" id="3.40.50.1950:FF:000001">
    <property type="entry name" value="Flavin prenyltransferase UbiX"/>
    <property type="match status" value="1"/>
</dbReference>
<comment type="subcellular location">
    <subcellularLocation>
        <location evidence="6">Mitochondrion</location>
    </subcellularLocation>
</comment>
<keyword evidence="7" id="KW-0175">Coiled coil</keyword>
<dbReference type="Gene3D" id="6.10.280.220">
    <property type="match status" value="1"/>
</dbReference>
<dbReference type="GO" id="GO:0016831">
    <property type="term" value="F:carboxy-lyase activity"/>
    <property type="evidence" value="ECO:0007669"/>
    <property type="project" value="TreeGrafter"/>
</dbReference>
<comment type="function">
    <text evidence="6">Flavin prenyltransferase that catalyzes the synthesis of the prenylated FMN cofactor (prenyl-FMN) for the ferulic acid decarboxylase FDC1. The prenyltransferase is metal-independent and links a dimethylallyl moiety from dimethylallyl monophosphate (DMAP) to the flavin N5 and C6 atoms of FMN.</text>
</comment>
<keyword evidence="6" id="KW-0496">Mitochondrion</keyword>
<keyword evidence="1 6" id="KW-0637">Prenyltransferase</keyword>
<reference evidence="10 11" key="1">
    <citation type="submission" date="2020-05" db="EMBL/GenBank/DDBJ databases">
        <title>Identification and distribution of gene clusters putatively required for synthesis of sphingolipid metabolism inhibitors in phylogenetically diverse species of the filamentous fungus Fusarium.</title>
        <authorList>
            <person name="Kim H.-S."/>
            <person name="Busman M."/>
            <person name="Brown D.W."/>
            <person name="Divon H."/>
            <person name="Uhlig S."/>
            <person name="Proctor R.H."/>
        </authorList>
    </citation>
    <scope>NUCLEOTIDE SEQUENCE [LARGE SCALE GENOMIC DNA]</scope>
    <source>
        <strain evidence="10 11">NRRL 66333</strain>
    </source>
</reference>
<dbReference type="PANTHER" id="PTHR43374:SF1">
    <property type="entry name" value="FLAVIN PRENYLTRANSFERASE PAD1, MITOCHONDRIAL"/>
    <property type="match status" value="1"/>
</dbReference>
<evidence type="ECO:0000256" key="2">
    <source>
        <dbReference type="ARBA" id="ARBA00022630"/>
    </source>
</evidence>
<dbReference type="GO" id="GO:0005739">
    <property type="term" value="C:mitochondrion"/>
    <property type="evidence" value="ECO:0007669"/>
    <property type="project" value="UniProtKB-SubCell"/>
</dbReference>
<evidence type="ECO:0000256" key="3">
    <source>
        <dbReference type="ARBA" id="ARBA00022643"/>
    </source>
</evidence>
<evidence type="ECO:0000259" key="9">
    <source>
        <dbReference type="Pfam" id="PF02441"/>
    </source>
</evidence>
<proteinExistence type="inferred from homology"/>
<dbReference type="Gene3D" id="3.40.50.1950">
    <property type="entry name" value="Flavin prenyltransferase-like"/>
    <property type="match status" value="1"/>
</dbReference>
<dbReference type="InterPro" id="IPR003382">
    <property type="entry name" value="Flavoprotein"/>
</dbReference>
<dbReference type="PANTHER" id="PTHR43374">
    <property type="entry name" value="FLAVIN PRENYLTRANSFERASE"/>
    <property type="match status" value="1"/>
</dbReference>
<feature type="binding site" evidence="6">
    <location>
        <begin position="15"/>
        <end position="17"/>
    </location>
    <ligand>
        <name>FMN</name>
        <dbReference type="ChEBI" id="CHEBI:58210"/>
    </ligand>
</feature>
<feature type="binding site" evidence="6">
    <location>
        <position position="173"/>
    </location>
    <ligand>
        <name>dimethylallyl phosphate</name>
        <dbReference type="ChEBI" id="CHEBI:88052"/>
    </ligand>
</feature>
<keyword evidence="10" id="KW-0456">Lyase</keyword>
<evidence type="ECO:0000256" key="1">
    <source>
        <dbReference type="ARBA" id="ARBA00022602"/>
    </source>
</evidence>
<name>A0A8H5V656_GIBSU</name>
<evidence type="ECO:0000256" key="5">
    <source>
        <dbReference type="ARBA" id="ARBA00060793"/>
    </source>
</evidence>
<feature type="region of interest" description="Disordered" evidence="8">
    <location>
        <begin position="436"/>
        <end position="485"/>
    </location>
</feature>